<evidence type="ECO:0000256" key="9">
    <source>
        <dbReference type="ARBA" id="ARBA00023136"/>
    </source>
</evidence>
<evidence type="ECO:0000256" key="5">
    <source>
        <dbReference type="ARBA" id="ARBA00022475"/>
    </source>
</evidence>
<keyword evidence="12" id="KW-0449">Lipoprotein</keyword>
<reference evidence="17" key="1">
    <citation type="submission" date="2020-12" db="EMBL/GenBank/DDBJ databases">
        <title>WGS assembly of Carya illinoinensis cv. Pawnee.</title>
        <authorList>
            <person name="Platts A."/>
            <person name="Shu S."/>
            <person name="Wright S."/>
            <person name="Barry K."/>
            <person name="Edger P."/>
            <person name="Pires J.C."/>
            <person name="Schmutz J."/>
        </authorList>
    </citation>
    <scope>NUCLEOTIDE SEQUENCE</scope>
    <source>
        <tissue evidence="17">Leaf</tissue>
    </source>
</reference>
<comment type="similarity">
    <text evidence="3 14">Belongs to the glycosyl hydrolase 17 family.</text>
</comment>
<keyword evidence="6" id="KW-0336">GPI-anchor</keyword>
<dbReference type="Pfam" id="PF07983">
    <property type="entry name" value="X8"/>
    <property type="match status" value="1"/>
</dbReference>
<evidence type="ECO:0000259" key="16">
    <source>
        <dbReference type="SMART" id="SM00768"/>
    </source>
</evidence>
<feature type="chain" id="PRO_5035785690" description="glucan endo-1,3-beta-D-glucosidase" evidence="15">
    <location>
        <begin position="29"/>
        <end position="315"/>
    </location>
</feature>
<comment type="subcellular location">
    <subcellularLocation>
        <location evidence="2">Cell membrane</location>
        <topology evidence="2">Lipid-anchor</topology>
        <topology evidence="2">GPI-anchor</topology>
    </subcellularLocation>
</comment>
<comment type="caution">
    <text evidence="17">The sequence shown here is derived from an EMBL/GenBank/DDBJ whole genome shotgun (WGS) entry which is preliminary data.</text>
</comment>
<dbReference type="FunFam" id="1.20.58.1040:FF:000001">
    <property type="entry name" value="Glucan endo-1,3-beta-glucosidase 4"/>
    <property type="match status" value="1"/>
</dbReference>
<keyword evidence="11" id="KW-0325">Glycoprotein</keyword>
<dbReference type="AlphaFoldDB" id="A0A8T1RHG5"/>
<evidence type="ECO:0000256" key="3">
    <source>
        <dbReference type="ARBA" id="ARBA00008773"/>
    </source>
</evidence>
<protein>
    <recommendedName>
        <fullName evidence="4">glucan endo-1,3-beta-D-glucosidase</fullName>
        <ecNumber evidence="4">3.2.1.39</ecNumber>
    </recommendedName>
</protein>
<dbReference type="PANTHER" id="PTHR31044">
    <property type="entry name" value="BETA-1,3 GLUCANASE"/>
    <property type="match status" value="1"/>
</dbReference>
<evidence type="ECO:0000256" key="11">
    <source>
        <dbReference type="ARBA" id="ARBA00023180"/>
    </source>
</evidence>
<dbReference type="GO" id="GO:0009506">
    <property type="term" value="C:plasmodesma"/>
    <property type="evidence" value="ECO:0007669"/>
    <property type="project" value="UniProtKB-ARBA"/>
</dbReference>
<evidence type="ECO:0000256" key="14">
    <source>
        <dbReference type="RuleBase" id="RU004335"/>
    </source>
</evidence>
<dbReference type="Pfam" id="PF00332">
    <property type="entry name" value="Glyco_hydro_17"/>
    <property type="match status" value="1"/>
</dbReference>
<comment type="catalytic activity">
    <reaction evidence="1">
        <text>Hydrolysis of (1-&gt;3)-beta-D-glucosidic linkages in (1-&gt;3)-beta-D-glucans.</text>
        <dbReference type="EC" id="3.2.1.39"/>
    </reaction>
</comment>
<dbReference type="Proteomes" id="UP000811609">
    <property type="component" value="Chromosome 1"/>
</dbReference>
<proteinExistence type="inferred from homology"/>
<feature type="domain" description="X8" evidence="16">
    <location>
        <begin position="227"/>
        <end position="312"/>
    </location>
</feature>
<gene>
    <name evidence="17" type="ORF">CIPAW_01G005800</name>
</gene>
<feature type="signal peptide" evidence="15">
    <location>
        <begin position="1"/>
        <end position="28"/>
    </location>
</feature>
<dbReference type="InterPro" id="IPR012946">
    <property type="entry name" value="X8"/>
</dbReference>
<evidence type="ECO:0000256" key="1">
    <source>
        <dbReference type="ARBA" id="ARBA00000382"/>
    </source>
</evidence>
<name>A0A8T1RHG5_CARIL</name>
<organism evidence="17 18">
    <name type="scientific">Carya illinoinensis</name>
    <name type="common">Pecan</name>
    <dbReference type="NCBI Taxonomy" id="32201"/>
    <lineage>
        <taxon>Eukaryota</taxon>
        <taxon>Viridiplantae</taxon>
        <taxon>Streptophyta</taxon>
        <taxon>Embryophyta</taxon>
        <taxon>Tracheophyta</taxon>
        <taxon>Spermatophyta</taxon>
        <taxon>Magnoliopsida</taxon>
        <taxon>eudicotyledons</taxon>
        <taxon>Gunneridae</taxon>
        <taxon>Pentapetalae</taxon>
        <taxon>rosids</taxon>
        <taxon>fabids</taxon>
        <taxon>Fagales</taxon>
        <taxon>Juglandaceae</taxon>
        <taxon>Carya</taxon>
    </lineage>
</organism>
<evidence type="ECO:0000313" key="17">
    <source>
        <dbReference type="EMBL" id="KAG6666084.1"/>
    </source>
</evidence>
<keyword evidence="10" id="KW-1015">Disulfide bond</keyword>
<keyword evidence="7 15" id="KW-0732">Signal</keyword>
<keyword evidence="8" id="KW-0378">Hydrolase</keyword>
<dbReference type="GO" id="GO:0005975">
    <property type="term" value="P:carbohydrate metabolic process"/>
    <property type="evidence" value="ECO:0007669"/>
    <property type="project" value="InterPro"/>
</dbReference>
<keyword evidence="5" id="KW-1003">Cell membrane</keyword>
<dbReference type="EMBL" id="CM031809">
    <property type="protein sequence ID" value="KAG6666084.1"/>
    <property type="molecule type" value="Genomic_DNA"/>
</dbReference>
<dbReference type="InterPro" id="IPR044788">
    <property type="entry name" value="X8_dom_prot"/>
</dbReference>
<keyword evidence="18" id="KW-1185">Reference proteome</keyword>
<dbReference type="PANTHER" id="PTHR31044:SF140">
    <property type="entry name" value="EXPRESSED PROTEIN"/>
    <property type="match status" value="1"/>
</dbReference>
<dbReference type="InterPro" id="IPR000490">
    <property type="entry name" value="Glyco_hydro_17"/>
</dbReference>
<evidence type="ECO:0000256" key="7">
    <source>
        <dbReference type="ARBA" id="ARBA00022729"/>
    </source>
</evidence>
<evidence type="ECO:0000256" key="8">
    <source>
        <dbReference type="ARBA" id="ARBA00022801"/>
    </source>
</evidence>
<evidence type="ECO:0000256" key="2">
    <source>
        <dbReference type="ARBA" id="ARBA00004609"/>
    </source>
</evidence>
<evidence type="ECO:0000256" key="15">
    <source>
        <dbReference type="SAM" id="SignalP"/>
    </source>
</evidence>
<dbReference type="GO" id="GO:0042973">
    <property type="term" value="F:glucan endo-1,3-beta-D-glucosidase activity"/>
    <property type="evidence" value="ECO:0007669"/>
    <property type="project" value="UniProtKB-EC"/>
</dbReference>
<evidence type="ECO:0000313" key="18">
    <source>
        <dbReference type="Proteomes" id="UP000811609"/>
    </source>
</evidence>
<evidence type="ECO:0000256" key="4">
    <source>
        <dbReference type="ARBA" id="ARBA00012780"/>
    </source>
</evidence>
<dbReference type="EC" id="3.2.1.39" evidence="4"/>
<evidence type="ECO:0000256" key="12">
    <source>
        <dbReference type="ARBA" id="ARBA00023288"/>
    </source>
</evidence>
<evidence type="ECO:0000256" key="13">
    <source>
        <dbReference type="ARBA" id="ARBA00023295"/>
    </source>
</evidence>
<dbReference type="GO" id="GO:0098552">
    <property type="term" value="C:side of membrane"/>
    <property type="evidence" value="ECO:0007669"/>
    <property type="project" value="UniProtKB-KW"/>
</dbReference>
<dbReference type="GO" id="GO:0005886">
    <property type="term" value="C:plasma membrane"/>
    <property type="evidence" value="ECO:0007669"/>
    <property type="project" value="UniProtKB-SubCell"/>
</dbReference>
<accession>A0A8T1RHG5</accession>
<evidence type="ECO:0000256" key="6">
    <source>
        <dbReference type="ARBA" id="ARBA00022622"/>
    </source>
</evidence>
<sequence>MVFAEQMLKMVLLFQLFFICALSRTGAGQESVVYLNLYNTSPEFFQASSHSALPIAVSVGAENLSEVSSSVLMAEMWLRTHVLAHYPASKITTIVVGDTVLCNKGDEHELDFILLSLKNIYHSLKRKLAVTESKFVEPFPARPTPLPEIAQSPLHSSVGFSVPSNVAKNPHPPLSQIASPPSLSFPFAPEMPPVIDPATPPFGFTFPPCNPAPYIAPAPEIGVVQKLWCVAKPSVPAETLQQSMDYACGKGGAACEEIQPNGNCYYPDTVVAHASYAFNSYWQKTKRSGGTCSFGGTAMLINADPSFLHCQFVLS</sequence>
<evidence type="ECO:0000256" key="10">
    <source>
        <dbReference type="ARBA" id="ARBA00023157"/>
    </source>
</evidence>
<dbReference type="SMART" id="SM00768">
    <property type="entry name" value="X8"/>
    <property type="match status" value="1"/>
</dbReference>
<keyword evidence="13" id="KW-0326">Glycosidase</keyword>
<keyword evidence="9" id="KW-0472">Membrane</keyword>